<evidence type="ECO:0000313" key="3">
    <source>
        <dbReference type="Proteomes" id="UP001497382"/>
    </source>
</evidence>
<evidence type="ECO:0000313" key="2">
    <source>
        <dbReference type="EMBL" id="CAL1267445.1"/>
    </source>
</evidence>
<proteinExistence type="predicted"/>
<sequence length="64" mass="7474">SEWAQNLHFKALETDFCFSNFIAKNAFFIFGFIWIWVILNEVGQNLSDFSAFACEFLNVYIVVP</sequence>
<name>A0AAV1Z755_9ARAC</name>
<feature type="non-terminal residue" evidence="2">
    <location>
        <position position="1"/>
    </location>
</feature>
<dbReference type="AlphaFoldDB" id="A0AAV1Z755"/>
<comment type="caution">
    <text evidence="2">The sequence shown here is derived from an EMBL/GenBank/DDBJ whole genome shotgun (WGS) entry which is preliminary data.</text>
</comment>
<keyword evidence="1" id="KW-0472">Membrane</keyword>
<dbReference type="EMBL" id="CAXIEN010000028">
    <property type="protein sequence ID" value="CAL1267445.1"/>
    <property type="molecule type" value="Genomic_DNA"/>
</dbReference>
<keyword evidence="3" id="KW-1185">Reference proteome</keyword>
<accession>A0AAV1Z755</accession>
<organism evidence="2 3">
    <name type="scientific">Larinioides sclopetarius</name>
    <dbReference type="NCBI Taxonomy" id="280406"/>
    <lineage>
        <taxon>Eukaryota</taxon>
        <taxon>Metazoa</taxon>
        <taxon>Ecdysozoa</taxon>
        <taxon>Arthropoda</taxon>
        <taxon>Chelicerata</taxon>
        <taxon>Arachnida</taxon>
        <taxon>Araneae</taxon>
        <taxon>Araneomorphae</taxon>
        <taxon>Entelegynae</taxon>
        <taxon>Araneoidea</taxon>
        <taxon>Araneidae</taxon>
        <taxon>Larinioides</taxon>
    </lineage>
</organism>
<evidence type="ECO:0000256" key="1">
    <source>
        <dbReference type="SAM" id="Phobius"/>
    </source>
</evidence>
<feature type="transmembrane region" description="Helical" evidence="1">
    <location>
        <begin position="21"/>
        <end position="39"/>
    </location>
</feature>
<reference evidence="2 3" key="1">
    <citation type="submission" date="2024-04" db="EMBL/GenBank/DDBJ databases">
        <authorList>
            <person name="Rising A."/>
            <person name="Reimegard J."/>
            <person name="Sonavane S."/>
            <person name="Akerstrom W."/>
            <person name="Nylinder S."/>
            <person name="Hedman E."/>
            <person name="Kallberg Y."/>
        </authorList>
    </citation>
    <scope>NUCLEOTIDE SEQUENCE [LARGE SCALE GENOMIC DNA]</scope>
</reference>
<gene>
    <name evidence="2" type="ORF">LARSCL_LOCUS3672</name>
</gene>
<keyword evidence="1" id="KW-0812">Transmembrane</keyword>
<protein>
    <submittedName>
        <fullName evidence="2">Uncharacterized protein</fullName>
    </submittedName>
</protein>
<keyword evidence="1" id="KW-1133">Transmembrane helix</keyword>
<dbReference type="Proteomes" id="UP001497382">
    <property type="component" value="Unassembled WGS sequence"/>
</dbReference>